<reference evidence="1" key="1">
    <citation type="journal article" date="2020" name="mSystems">
        <title>Genome- and Community-Level Interaction Insights into Carbon Utilization and Element Cycling Functions of Hydrothermarchaeota in Hydrothermal Sediment.</title>
        <authorList>
            <person name="Zhou Z."/>
            <person name="Liu Y."/>
            <person name="Xu W."/>
            <person name="Pan J."/>
            <person name="Luo Z.H."/>
            <person name="Li M."/>
        </authorList>
    </citation>
    <scope>NUCLEOTIDE SEQUENCE [LARGE SCALE GENOMIC DNA]</scope>
    <source>
        <strain evidence="1">SpSt-26</strain>
    </source>
</reference>
<sequence length="133" mass="14907">MRLQFCSALLAIFKKLLDCAFQPLKTFELKILHDSAAGFRKAFFQVFNQRRFYVLGKNGDNWSISGSLKMADAVIILAHSAAFNKLRTFIQKLLAKVFPSAPISAILLPASPLMTEDACYKRGSAYIGLYRPI</sequence>
<accession>A0A7J2TGR1</accession>
<comment type="caution">
    <text evidence="1">The sequence shown here is derived from an EMBL/GenBank/DDBJ whole genome shotgun (WGS) entry which is preliminary data.</text>
</comment>
<evidence type="ECO:0000313" key="1">
    <source>
        <dbReference type="EMBL" id="HEH34735.1"/>
    </source>
</evidence>
<dbReference type="EMBL" id="DSLA01000019">
    <property type="protein sequence ID" value="HEH34735.1"/>
    <property type="molecule type" value="Genomic_DNA"/>
</dbReference>
<protein>
    <submittedName>
        <fullName evidence="1">Uncharacterized protein</fullName>
    </submittedName>
</protein>
<gene>
    <name evidence="1" type="ORF">ENP88_00970</name>
</gene>
<organism evidence="1">
    <name type="scientific">Archaeoglobus fulgidus</name>
    <dbReference type="NCBI Taxonomy" id="2234"/>
    <lineage>
        <taxon>Archaea</taxon>
        <taxon>Methanobacteriati</taxon>
        <taxon>Methanobacteriota</taxon>
        <taxon>Archaeoglobi</taxon>
        <taxon>Archaeoglobales</taxon>
        <taxon>Archaeoglobaceae</taxon>
        <taxon>Archaeoglobus</taxon>
    </lineage>
</organism>
<proteinExistence type="predicted"/>
<dbReference type="AlphaFoldDB" id="A0A7J2TGR1"/>
<name>A0A7J2TGR1_ARCFL</name>